<dbReference type="EMBL" id="DSUH01000042">
    <property type="protein sequence ID" value="HGU31582.1"/>
    <property type="molecule type" value="Genomic_DNA"/>
</dbReference>
<dbReference type="PROSITE" id="PS50112">
    <property type="entry name" value="PAS"/>
    <property type="match status" value="1"/>
</dbReference>
<gene>
    <name evidence="11" type="ORF">ENS29_01850</name>
</gene>
<dbReference type="EC" id="2.7.13.3" evidence="2"/>
<dbReference type="SMART" id="SM00388">
    <property type="entry name" value="HisKA"/>
    <property type="match status" value="1"/>
</dbReference>
<dbReference type="Pfam" id="PF01590">
    <property type="entry name" value="GAF"/>
    <property type="match status" value="1"/>
</dbReference>
<sequence>MPVTPGRAASFFRMTRRMDVTFTEFPMDTESRYRAFLDFLPDPVFVFNLDHTVQYLNPAFEKVFGWTLEEVRGKRIPFVPEHEKERTRQEIRRFFENGVLYGFETQRLTKDGKILDIVIDGAIFFDPSGHPAGQVITLRDITEKKKAERINNALFRIASSLSQYRRLDDRLIFVMNEIQDLLNVENSSVILADEVRGEFYFRVAAHYKRLEEIRFPIDKGVAGKVYRSLEPMIINDYYNSPYFFPEVDRQSGYVTRNMLDVPLRTAERTIGVLCAVNKRDRNFDASDADLLTAIASTVAYSIENAIVNEELKQSLAELQTLSQAKERVIHHLSHELKTPVSVLSASIGILKERLTPEPQPGIHRILDRSKRNLDRILDMQYEIEDILRKKHFETRRMMHVLLEVCRDGLETWADGCGANEALITCIQRRIDDVFDLAEEPSVEIPLAPFVETTIDAIRPLFAHRTCRVDLGLQPAGSVLLPQSVLRKIVIGLVRNAIENTPDGGLVRVETVSGKAGPELIVTDYGIGIPLENQKLLFEGQWTAPETLSYSTRKPFDFMAGGRGFDLLRMKIFSERYHFDLQLRSNRCTFLPKAADRCPGSVDICRFCTGVEDCIQSGGTTARITFMW</sequence>
<dbReference type="Pfam" id="PF08448">
    <property type="entry name" value="PAS_4"/>
    <property type="match status" value="1"/>
</dbReference>
<dbReference type="GO" id="GO:0000155">
    <property type="term" value="F:phosphorelay sensor kinase activity"/>
    <property type="evidence" value="ECO:0007669"/>
    <property type="project" value="InterPro"/>
</dbReference>
<evidence type="ECO:0000256" key="3">
    <source>
        <dbReference type="ARBA" id="ARBA00022553"/>
    </source>
</evidence>
<dbReference type="AlphaFoldDB" id="A0A7C4MKH8"/>
<evidence type="ECO:0000256" key="1">
    <source>
        <dbReference type="ARBA" id="ARBA00000085"/>
    </source>
</evidence>
<dbReference type="PROSITE" id="PS50113">
    <property type="entry name" value="PAC"/>
    <property type="match status" value="1"/>
</dbReference>
<dbReference type="InterPro" id="IPR003594">
    <property type="entry name" value="HATPase_dom"/>
</dbReference>
<accession>A0A7C4MKH8</accession>
<dbReference type="InterPro" id="IPR000014">
    <property type="entry name" value="PAS"/>
</dbReference>
<dbReference type="SUPFAM" id="SSF47384">
    <property type="entry name" value="Homodimeric domain of signal transducing histidine kinase"/>
    <property type="match status" value="1"/>
</dbReference>
<dbReference type="SMART" id="SM00091">
    <property type="entry name" value="PAS"/>
    <property type="match status" value="1"/>
</dbReference>
<evidence type="ECO:0000256" key="5">
    <source>
        <dbReference type="ARBA" id="ARBA00022777"/>
    </source>
</evidence>
<feature type="domain" description="Histidine kinase" evidence="8">
    <location>
        <begin position="331"/>
        <end position="585"/>
    </location>
</feature>
<evidence type="ECO:0000259" key="8">
    <source>
        <dbReference type="PROSITE" id="PS50109"/>
    </source>
</evidence>
<reference evidence="11" key="1">
    <citation type="journal article" date="2020" name="mSystems">
        <title>Genome- and Community-Level Interaction Insights into Carbon Utilization and Element Cycling Functions of Hydrothermarchaeota in Hydrothermal Sediment.</title>
        <authorList>
            <person name="Zhou Z."/>
            <person name="Liu Y."/>
            <person name="Xu W."/>
            <person name="Pan J."/>
            <person name="Luo Z.H."/>
            <person name="Li M."/>
        </authorList>
    </citation>
    <scope>NUCLEOTIDE SEQUENCE [LARGE SCALE GENOMIC DNA]</scope>
    <source>
        <strain evidence="11">SpSt-477</strain>
    </source>
</reference>
<dbReference type="InterPro" id="IPR000700">
    <property type="entry name" value="PAS-assoc_C"/>
</dbReference>
<dbReference type="CDD" id="cd00130">
    <property type="entry name" value="PAS"/>
    <property type="match status" value="1"/>
</dbReference>
<evidence type="ECO:0000259" key="9">
    <source>
        <dbReference type="PROSITE" id="PS50112"/>
    </source>
</evidence>
<dbReference type="InterPro" id="IPR050351">
    <property type="entry name" value="BphY/WalK/GraS-like"/>
</dbReference>
<dbReference type="Pfam" id="PF00512">
    <property type="entry name" value="HisKA"/>
    <property type="match status" value="1"/>
</dbReference>
<dbReference type="Gene3D" id="3.30.450.40">
    <property type="match status" value="1"/>
</dbReference>
<dbReference type="NCBIfam" id="TIGR00229">
    <property type="entry name" value="sensory_box"/>
    <property type="match status" value="1"/>
</dbReference>
<evidence type="ECO:0000256" key="2">
    <source>
        <dbReference type="ARBA" id="ARBA00012438"/>
    </source>
</evidence>
<evidence type="ECO:0000256" key="6">
    <source>
        <dbReference type="ARBA" id="ARBA00023012"/>
    </source>
</evidence>
<keyword evidence="5" id="KW-0418">Kinase</keyword>
<dbReference type="SMART" id="SM00387">
    <property type="entry name" value="HATPase_c"/>
    <property type="match status" value="1"/>
</dbReference>
<dbReference type="PANTHER" id="PTHR45453:SF1">
    <property type="entry name" value="PHOSPHATE REGULON SENSOR PROTEIN PHOR"/>
    <property type="match status" value="1"/>
</dbReference>
<protein>
    <recommendedName>
        <fullName evidence="2">histidine kinase</fullName>
        <ecNumber evidence="2">2.7.13.3</ecNumber>
    </recommendedName>
</protein>
<dbReference type="InterPro" id="IPR013656">
    <property type="entry name" value="PAS_4"/>
</dbReference>
<dbReference type="GO" id="GO:0004721">
    <property type="term" value="F:phosphoprotein phosphatase activity"/>
    <property type="evidence" value="ECO:0007669"/>
    <property type="project" value="TreeGrafter"/>
</dbReference>
<dbReference type="Gene3D" id="3.30.450.20">
    <property type="entry name" value="PAS domain"/>
    <property type="match status" value="1"/>
</dbReference>
<dbReference type="Gene3D" id="3.30.565.10">
    <property type="entry name" value="Histidine kinase-like ATPase, C-terminal domain"/>
    <property type="match status" value="1"/>
</dbReference>
<dbReference type="InterPro" id="IPR003018">
    <property type="entry name" value="GAF"/>
</dbReference>
<keyword evidence="4" id="KW-0808">Transferase</keyword>
<evidence type="ECO:0000256" key="7">
    <source>
        <dbReference type="ARBA" id="ARBA00023136"/>
    </source>
</evidence>
<dbReference type="SUPFAM" id="SSF55781">
    <property type="entry name" value="GAF domain-like"/>
    <property type="match status" value="1"/>
</dbReference>
<dbReference type="Gene3D" id="1.10.287.130">
    <property type="match status" value="1"/>
</dbReference>
<dbReference type="CDD" id="cd00075">
    <property type="entry name" value="HATPase"/>
    <property type="match status" value="1"/>
</dbReference>
<dbReference type="InterPro" id="IPR036097">
    <property type="entry name" value="HisK_dim/P_sf"/>
</dbReference>
<evidence type="ECO:0000256" key="4">
    <source>
        <dbReference type="ARBA" id="ARBA00022679"/>
    </source>
</evidence>
<name>A0A7C4MKH8_9BACT</name>
<dbReference type="InterPro" id="IPR029016">
    <property type="entry name" value="GAF-like_dom_sf"/>
</dbReference>
<dbReference type="PROSITE" id="PS50109">
    <property type="entry name" value="HIS_KIN"/>
    <property type="match status" value="1"/>
</dbReference>
<evidence type="ECO:0000313" key="11">
    <source>
        <dbReference type="EMBL" id="HGU31582.1"/>
    </source>
</evidence>
<dbReference type="SUPFAM" id="SSF55874">
    <property type="entry name" value="ATPase domain of HSP90 chaperone/DNA topoisomerase II/histidine kinase"/>
    <property type="match status" value="1"/>
</dbReference>
<dbReference type="InterPro" id="IPR036890">
    <property type="entry name" value="HATPase_C_sf"/>
</dbReference>
<dbReference type="InterPro" id="IPR005467">
    <property type="entry name" value="His_kinase_dom"/>
</dbReference>
<feature type="domain" description="PAC" evidence="10">
    <location>
        <begin position="101"/>
        <end position="153"/>
    </location>
</feature>
<keyword evidence="3" id="KW-0597">Phosphoprotein</keyword>
<dbReference type="PANTHER" id="PTHR45453">
    <property type="entry name" value="PHOSPHATE REGULON SENSOR PROTEIN PHOR"/>
    <property type="match status" value="1"/>
</dbReference>
<organism evidence="11">
    <name type="scientific">Desulfatirhabdium butyrativorans</name>
    <dbReference type="NCBI Taxonomy" id="340467"/>
    <lineage>
        <taxon>Bacteria</taxon>
        <taxon>Pseudomonadati</taxon>
        <taxon>Thermodesulfobacteriota</taxon>
        <taxon>Desulfobacteria</taxon>
        <taxon>Desulfobacterales</taxon>
        <taxon>Desulfatirhabdiaceae</taxon>
        <taxon>Desulfatirhabdium</taxon>
    </lineage>
</organism>
<dbReference type="InterPro" id="IPR003661">
    <property type="entry name" value="HisK_dim/P_dom"/>
</dbReference>
<dbReference type="GO" id="GO:0005886">
    <property type="term" value="C:plasma membrane"/>
    <property type="evidence" value="ECO:0007669"/>
    <property type="project" value="TreeGrafter"/>
</dbReference>
<comment type="catalytic activity">
    <reaction evidence="1">
        <text>ATP + protein L-histidine = ADP + protein N-phospho-L-histidine.</text>
        <dbReference type="EC" id="2.7.13.3"/>
    </reaction>
</comment>
<dbReference type="InterPro" id="IPR035965">
    <property type="entry name" value="PAS-like_dom_sf"/>
</dbReference>
<dbReference type="Pfam" id="PF02518">
    <property type="entry name" value="HATPase_c"/>
    <property type="match status" value="1"/>
</dbReference>
<feature type="domain" description="PAS" evidence="9">
    <location>
        <begin position="29"/>
        <end position="98"/>
    </location>
</feature>
<keyword evidence="7" id="KW-0472">Membrane</keyword>
<dbReference type="SUPFAM" id="SSF55785">
    <property type="entry name" value="PYP-like sensor domain (PAS domain)"/>
    <property type="match status" value="1"/>
</dbReference>
<comment type="caution">
    <text evidence="11">The sequence shown here is derived from an EMBL/GenBank/DDBJ whole genome shotgun (WGS) entry which is preliminary data.</text>
</comment>
<dbReference type="SMART" id="SM00065">
    <property type="entry name" value="GAF"/>
    <property type="match status" value="1"/>
</dbReference>
<dbReference type="GO" id="GO:0016036">
    <property type="term" value="P:cellular response to phosphate starvation"/>
    <property type="evidence" value="ECO:0007669"/>
    <property type="project" value="TreeGrafter"/>
</dbReference>
<dbReference type="CDD" id="cd00082">
    <property type="entry name" value="HisKA"/>
    <property type="match status" value="1"/>
</dbReference>
<keyword evidence="6" id="KW-0902">Two-component regulatory system</keyword>
<evidence type="ECO:0000259" key="10">
    <source>
        <dbReference type="PROSITE" id="PS50113"/>
    </source>
</evidence>
<proteinExistence type="predicted"/>